<evidence type="ECO:0000313" key="2">
    <source>
        <dbReference type="Proteomes" id="UP000597877"/>
    </source>
</evidence>
<dbReference type="EMBL" id="JACOOZ010000001">
    <property type="protein sequence ID" value="MBC5666386.1"/>
    <property type="molecule type" value="Genomic_DNA"/>
</dbReference>
<organism evidence="1 2">
    <name type="scientific">Eubacterium segne</name>
    <dbReference type="NCBI Taxonomy" id="2763045"/>
    <lineage>
        <taxon>Bacteria</taxon>
        <taxon>Bacillati</taxon>
        <taxon>Bacillota</taxon>
        <taxon>Clostridia</taxon>
        <taxon>Eubacteriales</taxon>
        <taxon>Eubacteriaceae</taxon>
        <taxon>Eubacterium</taxon>
    </lineage>
</organism>
<dbReference type="RefSeq" id="WP_118589067.1">
    <property type="nucleotide sequence ID" value="NZ_JACOOZ010000001.1"/>
</dbReference>
<keyword evidence="2" id="KW-1185">Reference proteome</keyword>
<comment type="caution">
    <text evidence="1">The sequence shown here is derived from an EMBL/GenBank/DDBJ whole genome shotgun (WGS) entry which is preliminary data.</text>
</comment>
<evidence type="ECO:0000313" key="1">
    <source>
        <dbReference type="EMBL" id="MBC5666386.1"/>
    </source>
</evidence>
<evidence type="ECO:0008006" key="3">
    <source>
        <dbReference type="Google" id="ProtNLM"/>
    </source>
</evidence>
<dbReference type="Proteomes" id="UP000597877">
    <property type="component" value="Unassembled WGS sequence"/>
</dbReference>
<gene>
    <name evidence="1" type="ORF">H8S00_00015</name>
</gene>
<proteinExistence type="predicted"/>
<accession>A0ABR7EYG5</accession>
<sequence>MRLQIYMSPMLSERLCKEALDKQMKPCELADQILKDHFGIREDKEDYQKALHNLIEEIDQFLKDDEKVKKVGGTFTLLDFESFRSIGTPAVRSAVGRGIAKYFKERKDVEYCRDANGEICRTRSRHAAIYKIRQD</sequence>
<name>A0ABR7EYG5_9FIRM</name>
<protein>
    <recommendedName>
        <fullName evidence="3">HU domain-containing protein</fullName>
    </recommendedName>
</protein>
<reference evidence="1 2" key="1">
    <citation type="submission" date="2020-08" db="EMBL/GenBank/DDBJ databases">
        <title>Genome public.</title>
        <authorList>
            <person name="Liu C."/>
            <person name="Sun Q."/>
        </authorList>
    </citation>
    <scope>NUCLEOTIDE SEQUENCE [LARGE SCALE GENOMIC DNA]</scope>
    <source>
        <strain evidence="1 2">BX4</strain>
    </source>
</reference>